<accession>A0ABR4A3J8</accession>
<dbReference type="PROSITE" id="PS51462">
    <property type="entry name" value="NUDIX"/>
    <property type="match status" value="1"/>
</dbReference>
<dbReference type="InterPro" id="IPR015797">
    <property type="entry name" value="NUDIX_hydrolase-like_dom_sf"/>
</dbReference>
<protein>
    <recommendedName>
        <fullName evidence="1">Nudix hydrolase domain-containing protein</fullName>
    </recommendedName>
</protein>
<comment type="caution">
    <text evidence="2">The sequence shown here is derived from an EMBL/GenBank/DDBJ whole genome shotgun (WGS) entry which is preliminary data.</text>
</comment>
<dbReference type="PANTHER" id="PTHR43736:SF1">
    <property type="entry name" value="DIHYDRONEOPTERIN TRIPHOSPHATE DIPHOSPHATASE"/>
    <property type="match status" value="1"/>
</dbReference>
<proteinExistence type="predicted"/>
<evidence type="ECO:0000313" key="2">
    <source>
        <dbReference type="EMBL" id="KAL2040497.1"/>
    </source>
</evidence>
<dbReference type="CDD" id="cd02883">
    <property type="entry name" value="NUDIX_Hydrolase"/>
    <property type="match status" value="1"/>
</dbReference>
<evidence type="ECO:0000259" key="1">
    <source>
        <dbReference type="PROSITE" id="PS51462"/>
    </source>
</evidence>
<name>A0ABR4A3J8_9LECA</name>
<dbReference type="EMBL" id="JBEFKJ010000021">
    <property type="protein sequence ID" value="KAL2040497.1"/>
    <property type="molecule type" value="Genomic_DNA"/>
</dbReference>
<organism evidence="2 3">
    <name type="scientific">Stereocaulon virgatum</name>
    <dbReference type="NCBI Taxonomy" id="373712"/>
    <lineage>
        <taxon>Eukaryota</taxon>
        <taxon>Fungi</taxon>
        <taxon>Dikarya</taxon>
        <taxon>Ascomycota</taxon>
        <taxon>Pezizomycotina</taxon>
        <taxon>Lecanoromycetes</taxon>
        <taxon>OSLEUM clade</taxon>
        <taxon>Lecanoromycetidae</taxon>
        <taxon>Lecanorales</taxon>
        <taxon>Lecanorineae</taxon>
        <taxon>Stereocaulaceae</taxon>
        <taxon>Stereocaulon</taxon>
    </lineage>
</organism>
<sequence>MPPSQPQPQPQTPIQLTIPPTLAPLTIPLSTYLATHTSVHTKKPYTNLAVGALVFHPPRPSPNTRTKLLLLRRAPTESAFPNLWEVPGGSSDATDPTVLHSLVREVFEETGMRVTRFLRGVGRGVEFVTPGRKEEERRWMKLSFEVEVLEIHGGSGHMYGEKDNVAGDGDGDGDGDGEIDVEITLDPEEHSEYVWATEQDIRGDRYSIVTPEQKEIMLEGFKLRTGDSERVKALVDGSKKS</sequence>
<dbReference type="Gene3D" id="3.90.79.10">
    <property type="entry name" value="Nucleoside Triphosphate Pyrophosphohydrolase"/>
    <property type="match status" value="1"/>
</dbReference>
<dbReference type="Pfam" id="PF00293">
    <property type="entry name" value="NUDIX"/>
    <property type="match status" value="1"/>
</dbReference>
<feature type="domain" description="Nudix hydrolase" evidence="1">
    <location>
        <begin position="45"/>
        <end position="223"/>
    </location>
</feature>
<dbReference type="SUPFAM" id="SSF55811">
    <property type="entry name" value="Nudix"/>
    <property type="match status" value="1"/>
</dbReference>
<gene>
    <name evidence="2" type="ORF">N7G274_006940</name>
</gene>
<dbReference type="Proteomes" id="UP001590950">
    <property type="component" value="Unassembled WGS sequence"/>
</dbReference>
<keyword evidence="3" id="KW-1185">Reference proteome</keyword>
<evidence type="ECO:0000313" key="3">
    <source>
        <dbReference type="Proteomes" id="UP001590950"/>
    </source>
</evidence>
<dbReference type="PANTHER" id="PTHR43736">
    <property type="entry name" value="ADP-RIBOSE PYROPHOSPHATASE"/>
    <property type="match status" value="1"/>
</dbReference>
<dbReference type="InterPro" id="IPR000086">
    <property type="entry name" value="NUDIX_hydrolase_dom"/>
</dbReference>
<reference evidence="2 3" key="1">
    <citation type="submission" date="2024-09" db="EMBL/GenBank/DDBJ databases">
        <title>Rethinking Asexuality: The Enigmatic Case of Functional Sexual Genes in Lepraria (Stereocaulaceae).</title>
        <authorList>
            <person name="Doellman M."/>
            <person name="Sun Y."/>
            <person name="Barcenas-Pena A."/>
            <person name="Lumbsch H.T."/>
            <person name="Grewe F."/>
        </authorList>
    </citation>
    <scope>NUCLEOTIDE SEQUENCE [LARGE SCALE GENOMIC DNA]</scope>
    <source>
        <strain evidence="2 3">Mercado 3170</strain>
    </source>
</reference>